<dbReference type="Pfam" id="PF00373">
    <property type="entry name" value="FERM_M"/>
    <property type="match status" value="1"/>
</dbReference>
<dbReference type="PROSITE" id="PS50057">
    <property type="entry name" value="FERM_3"/>
    <property type="match status" value="1"/>
</dbReference>
<dbReference type="InterPro" id="IPR014352">
    <property type="entry name" value="FERM/acyl-CoA-bd_prot_sf"/>
</dbReference>
<gene>
    <name evidence="4" type="ORF">DSTB1V02_LOCUS6617</name>
</gene>
<dbReference type="SMART" id="SM00228">
    <property type="entry name" value="PDZ"/>
    <property type="match status" value="1"/>
</dbReference>
<dbReference type="InterPro" id="IPR019749">
    <property type="entry name" value="Band_41_domain"/>
</dbReference>
<dbReference type="InterPro" id="IPR035963">
    <property type="entry name" value="FERM_2"/>
</dbReference>
<dbReference type="SUPFAM" id="SSF47031">
    <property type="entry name" value="Second domain of FERM"/>
    <property type="match status" value="2"/>
</dbReference>
<evidence type="ECO:0000256" key="1">
    <source>
        <dbReference type="SAM" id="MobiDB-lite"/>
    </source>
</evidence>
<feature type="domain" description="FERM" evidence="2">
    <location>
        <begin position="84"/>
        <end position="389"/>
    </location>
</feature>
<dbReference type="InterPro" id="IPR019748">
    <property type="entry name" value="FERM_central"/>
</dbReference>
<protein>
    <recommendedName>
        <fullName evidence="6">PDZ domain-containing protein</fullName>
    </recommendedName>
</protein>
<sequence>MPYADSILLTMSKVKEGVKPAKAHGMSRSVSQVYEKKEVPMGPSFILQSLEPNLSITLPLPQNGYWLTLTKIFSKDVVAGDRIQTLTVIAVSGKRYNVTCHLNHTKPPHILKACLGKEGITELYLYGLVMLHESEEMLLDAKMTLAESGLVKDWKPMSFITLYIQFLIHIQPSFYLEEKTREMLYVELRRRLMEGTLASPPLGLHASLHLVSFALQAEFGNHSCSWVSMRKKKYLTYFLPEHYLPSHLVPTVVAEEKLLCGKMEELHRCMDGLSRAEARDGFLEEVSHLPSYGKRLFKVLNRGKAEKENREVLELWLGVDGISLKRPCHYPPILDLPWEDVQKVSFHGNTVAFSHGSAARVPLPQKWVRKKSQNVKLRPVHLRLGNPFFPFPNMFTPDHMDSAAAKVYQMQNSHLQDSAMKVSMRKKKYLTYFLPEHYLPSHLVPTVVAEEKLLCGKMEELHRCMDGLSRAEARDGFLEEVSHLPSYGKRLFKVLNRGKAEKENREVLELWLGVDGISLKRPCHYPPILDLPWEDVQKVSFHGNTVAFSHGSAARVPLPQKWVRKKSQNVKLRPVHLRAKDLFLWMSVFSRWHGNLESGIFETRHPACSTDDSGFAMSRENDANRDLEQQKREGQPRRSQSVDSLPNPIRRLWLARGPSFPRHEASLNNSFSNNCINNSDLPGARLMEVMSQCEGKGWDAALQETVSTSLMEKLTACSIGVGPTRKIHAVRQLAFVFGVILNVLGPRLVRESRSEQWGLIVREGNDGCIYVHALPYVGIAAQSGRIFQGDRIVVVNGESLEGKTFDAVLTILEKVDLIMDLIISSTQ</sequence>
<feature type="domain" description="PDZ" evidence="3">
    <location>
        <begin position="745"/>
        <end position="827"/>
    </location>
</feature>
<dbReference type="Proteomes" id="UP000677054">
    <property type="component" value="Unassembled WGS sequence"/>
</dbReference>
<keyword evidence="5" id="KW-1185">Reference proteome</keyword>
<proteinExistence type="predicted"/>
<dbReference type="InterPro" id="IPR000299">
    <property type="entry name" value="FERM_domain"/>
</dbReference>
<dbReference type="InterPro" id="IPR036034">
    <property type="entry name" value="PDZ_sf"/>
</dbReference>
<feature type="region of interest" description="Disordered" evidence="1">
    <location>
        <begin position="625"/>
        <end position="644"/>
    </location>
</feature>
<dbReference type="CDD" id="cd00136">
    <property type="entry name" value="PDZ_canonical"/>
    <property type="match status" value="1"/>
</dbReference>
<feature type="compositionally biased region" description="Basic and acidic residues" evidence="1">
    <location>
        <begin position="625"/>
        <end position="636"/>
    </location>
</feature>
<dbReference type="SMART" id="SM00295">
    <property type="entry name" value="B41"/>
    <property type="match status" value="1"/>
</dbReference>
<name>A0A7R9A579_9CRUS</name>
<reference evidence="4" key="1">
    <citation type="submission" date="2020-11" db="EMBL/GenBank/DDBJ databases">
        <authorList>
            <person name="Tran Van P."/>
        </authorList>
    </citation>
    <scope>NUCLEOTIDE SEQUENCE</scope>
</reference>
<dbReference type="PROSITE" id="PS50106">
    <property type="entry name" value="PDZ"/>
    <property type="match status" value="1"/>
</dbReference>
<evidence type="ECO:0000313" key="5">
    <source>
        <dbReference type="Proteomes" id="UP000677054"/>
    </source>
</evidence>
<dbReference type="SUPFAM" id="SSF50156">
    <property type="entry name" value="PDZ domain-like"/>
    <property type="match status" value="1"/>
</dbReference>
<dbReference type="Gene3D" id="1.20.80.10">
    <property type="match status" value="1"/>
</dbReference>
<dbReference type="OrthoDB" id="123971at2759"/>
<evidence type="ECO:0000313" key="4">
    <source>
        <dbReference type="EMBL" id="CAD7246771.1"/>
    </source>
</evidence>
<dbReference type="GO" id="GO:0048731">
    <property type="term" value="P:system development"/>
    <property type="evidence" value="ECO:0007669"/>
    <property type="project" value="UniProtKB-ARBA"/>
</dbReference>
<dbReference type="Gene3D" id="2.30.42.10">
    <property type="match status" value="1"/>
</dbReference>
<accession>A0A7R9A579</accession>
<evidence type="ECO:0008006" key="6">
    <source>
        <dbReference type="Google" id="ProtNLM"/>
    </source>
</evidence>
<dbReference type="GO" id="GO:0009887">
    <property type="term" value="P:animal organ morphogenesis"/>
    <property type="evidence" value="ECO:0007669"/>
    <property type="project" value="UniProtKB-ARBA"/>
</dbReference>
<dbReference type="PANTHER" id="PTHR46900">
    <property type="entry name" value="TYROSINE-PROTEIN PHOSPHATASE NON-RECEPTOR TYPE 13"/>
    <property type="match status" value="1"/>
</dbReference>
<dbReference type="EMBL" id="CAJPEV010001233">
    <property type="protein sequence ID" value="CAG0891518.1"/>
    <property type="molecule type" value="Genomic_DNA"/>
</dbReference>
<evidence type="ECO:0000259" key="3">
    <source>
        <dbReference type="PROSITE" id="PS50106"/>
    </source>
</evidence>
<dbReference type="EMBL" id="LR900750">
    <property type="protein sequence ID" value="CAD7246771.1"/>
    <property type="molecule type" value="Genomic_DNA"/>
</dbReference>
<organism evidence="4">
    <name type="scientific">Darwinula stevensoni</name>
    <dbReference type="NCBI Taxonomy" id="69355"/>
    <lineage>
        <taxon>Eukaryota</taxon>
        <taxon>Metazoa</taxon>
        <taxon>Ecdysozoa</taxon>
        <taxon>Arthropoda</taxon>
        <taxon>Crustacea</taxon>
        <taxon>Oligostraca</taxon>
        <taxon>Ostracoda</taxon>
        <taxon>Podocopa</taxon>
        <taxon>Podocopida</taxon>
        <taxon>Darwinulocopina</taxon>
        <taxon>Darwinuloidea</taxon>
        <taxon>Darwinulidae</taxon>
        <taxon>Darwinula</taxon>
    </lineage>
</organism>
<evidence type="ECO:0000259" key="2">
    <source>
        <dbReference type="PROSITE" id="PS50057"/>
    </source>
</evidence>
<dbReference type="GO" id="GO:0071944">
    <property type="term" value="C:cell periphery"/>
    <property type="evidence" value="ECO:0007669"/>
    <property type="project" value="UniProtKB-ARBA"/>
</dbReference>
<dbReference type="InterPro" id="IPR052074">
    <property type="entry name" value="NonRcpt_TyrProt_Phosphatase"/>
</dbReference>
<dbReference type="AlphaFoldDB" id="A0A7R9A579"/>
<dbReference type="CDD" id="cd14473">
    <property type="entry name" value="FERM_B-lobe"/>
    <property type="match status" value="1"/>
</dbReference>
<dbReference type="InterPro" id="IPR001478">
    <property type="entry name" value="PDZ"/>
</dbReference>
<dbReference type="PANTHER" id="PTHR46900:SF2">
    <property type="entry name" value="TYROSINE-PROTEIN PHOSPHATASE NON-RECEPTOR TYPE 13"/>
    <property type="match status" value="1"/>
</dbReference>